<name>A0A0U1LJQ5_TALIS</name>
<evidence type="ECO:0000256" key="3">
    <source>
        <dbReference type="ARBA" id="ARBA00023002"/>
    </source>
</evidence>
<keyword evidence="2" id="KW-0274">FAD</keyword>
<dbReference type="Gene3D" id="3.50.50.60">
    <property type="entry name" value="FAD/NAD(P)-binding domain"/>
    <property type="match status" value="2"/>
</dbReference>
<dbReference type="AlphaFoldDB" id="A0A0U1LJQ5"/>
<dbReference type="OMA" id="IFWQNCT"/>
<evidence type="ECO:0000313" key="5">
    <source>
        <dbReference type="Proteomes" id="UP000054383"/>
    </source>
</evidence>
<evidence type="ECO:0000313" key="4">
    <source>
        <dbReference type="EMBL" id="CRG83244.1"/>
    </source>
</evidence>
<dbReference type="OrthoDB" id="2915840at2759"/>
<dbReference type="Proteomes" id="UP000054383">
    <property type="component" value="Unassembled WGS sequence"/>
</dbReference>
<dbReference type="GO" id="GO:0050660">
    <property type="term" value="F:flavin adenine dinucleotide binding"/>
    <property type="evidence" value="ECO:0007669"/>
    <property type="project" value="InterPro"/>
</dbReference>
<dbReference type="PANTHER" id="PTHR23023">
    <property type="entry name" value="DIMETHYLANILINE MONOOXYGENASE"/>
    <property type="match status" value="1"/>
</dbReference>
<dbReference type="STRING" id="28573.A0A0U1LJQ5"/>
<sequence length="619" mass="69509">MGDVEVDVLVIGAGISGICAAKFWLDTHPGSRLIILDRDNCIGGTWNSRRGYDTFWTQWTVGTAEFSDQPMPRPPDEDIYLEFFKAKHTTKYLNNYVDTHFYSGETLRDRVKLSIEVQSVQRIDSGWTVMSKERETAEQHTFKTTKLIVASGLTSIPNMPSLPGRELFLGQVLHQDGFGSSNILTSPDIKNITVLGAGKSSGDMVYEAVKAGKNVSWVLKATDTTGPGFFLSPKGGGPYKNAFEIGMTRLAGTFTPSFMNGTNWWSRILHSSKYGPKLMAAFWDSVNTKARTEADYQRESLQNFDKLSPHSPIFWQNCTGGLLNHPDFFDTVANKVRIYVGDIDHLEKDVLYLKSGDQVPTDALLCGTGWRPSLQFFSEEQCRQLGLPHLADDESQDEKSHWKALEADADAKVLATFPQLANPPPVFLKPATKTPYRLYRHVVPLSESGDATKDHSIAFIGQVGVGNYFPVVECQSLWATAYLDGKLDLPSVEEQEKDVALFTSWCRRRYLSNGLRGNTMTFELIGYTDTLLKDLGLRSNRKGWFKDIFGPVWAKDFRGLKAEFMGRYGYNAPRAYLQMTTHALVIIVLWLKLHRLQPRNLNARFLLALELDAGITTYT</sequence>
<keyword evidence="1" id="KW-0285">Flavoprotein</keyword>
<keyword evidence="5" id="KW-1185">Reference proteome</keyword>
<organism evidence="4 5">
    <name type="scientific">Talaromyces islandicus</name>
    <name type="common">Penicillium islandicum</name>
    <dbReference type="NCBI Taxonomy" id="28573"/>
    <lineage>
        <taxon>Eukaryota</taxon>
        <taxon>Fungi</taxon>
        <taxon>Dikarya</taxon>
        <taxon>Ascomycota</taxon>
        <taxon>Pezizomycotina</taxon>
        <taxon>Eurotiomycetes</taxon>
        <taxon>Eurotiomycetidae</taxon>
        <taxon>Eurotiales</taxon>
        <taxon>Trichocomaceae</taxon>
        <taxon>Talaromyces</taxon>
        <taxon>Talaromyces sect. Islandici</taxon>
    </lineage>
</organism>
<dbReference type="GO" id="GO:0016491">
    <property type="term" value="F:oxidoreductase activity"/>
    <property type="evidence" value="ECO:0007669"/>
    <property type="project" value="UniProtKB-KW"/>
</dbReference>
<accession>A0A0U1LJQ5</accession>
<dbReference type="GO" id="GO:0050661">
    <property type="term" value="F:NADP binding"/>
    <property type="evidence" value="ECO:0007669"/>
    <property type="project" value="InterPro"/>
</dbReference>
<dbReference type="Pfam" id="PF13738">
    <property type="entry name" value="Pyr_redox_3"/>
    <property type="match status" value="1"/>
</dbReference>
<dbReference type="InterPro" id="IPR050346">
    <property type="entry name" value="FMO-like"/>
</dbReference>
<dbReference type="EMBL" id="CVMT01000001">
    <property type="protein sequence ID" value="CRG83244.1"/>
    <property type="molecule type" value="Genomic_DNA"/>
</dbReference>
<dbReference type="PIRSF" id="PIRSF000332">
    <property type="entry name" value="FMO"/>
    <property type="match status" value="1"/>
</dbReference>
<evidence type="ECO:0000256" key="2">
    <source>
        <dbReference type="ARBA" id="ARBA00022827"/>
    </source>
</evidence>
<gene>
    <name evidence="4" type="ORF">PISL3812_00595</name>
</gene>
<dbReference type="InterPro" id="IPR036188">
    <property type="entry name" value="FAD/NAD-bd_sf"/>
</dbReference>
<dbReference type="SUPFAM" id="SSF51905">
    <property type="entry name" value="FAD/NAD(P)-binding domain"/>
    <property type="match status" value="2"/>
</dbReference>
<evidence type="ECO:0000256" key="1">
    <source>
        <dbReference type="ARBA" id="ARBA00022630"/>
    </source>
</evidence>
<reference evidence="4 5" key="1">
    <citation type="submission" date="2015-04" db="EMBL/GenBank/DDBJ databases">
        <authorList>
            <person name="Syromyatnikov M.Y."/>
            <person name="Popov V.N."/>
        </authorList>
    </citation>
    <scope>NUCLEOTIDE SEQUENCE [LARGE SCALE GENOMIC DNA]</scope>
    <source>
        <strain evidence="4">WF-38-12</strain>
    </source>
</reference>
<keyword evidence="3" id="KW-0560">Oxidoreductase</keyword>
<proteinExistence type="predicted"/>
<protein>
    <submittedName>
        <fullName evidence="4">Uncharacterized protein</fullName>
    </submittedName>
</protein>
<dbReference type="InterPro" id="IPR000960">
    <property type="entry name" value="Flavin_mOase"/>
</dbReference>